<dbReference type="Proteomes" id="UP000005408">
    <property type="component" value="Unassembled WGS sequence"/>
</dbReference>
<reference evidence="2" key="1">
    <citation type="submission" date="2022-08" db="UniProtKB">
        <authorList>
            <consortium name="EnsemblMetazoa"/>
        </authorList>
    </citation>
    <scope>IDENTIFICATION</scope>
    <source>
        <strain evidence="2">05x7-T-G4-1.051#20</strain>
    </source>
</reference>
<proteinExistence type="predicted"/>
<keyword evidence="3" id="KW-1185">Reference proteome</keyword>
<evidence type="ECO:0000256" key="1">
    <source>
        <dbReference type="SAM" id="Phobius"/>
    </source>
</evidence>
<keyword evidence="1" id="KW-1133">Transmembrane helix</keyword>
<name>A0A8W8JTP8_MAGGI</name>
<organism evidence="2 3">
    <name type="scientific">Magallana gigas</name>
    <name type="common">Pacific oyster</name>
    <name type="synonym">Crassostrea gigas</name>
    <dbReference type="NCBI Taxonomy" id="29159"/>
    <lineage>
        <taxon>Eukaryota</taxon>
        <taxon>Metazoa</taxon>
        <taxon>Spiralia</taxon>
        <taxon>Lophotrochozoa</taxon>
        <taxon>Mollusca</taxon>
        <taxon>Bivalvia</taxon>
        <taxon>Autobranchia</taxon>
        <taxon>Pteriomorphia</taxon>
        <taxon>Ostreida</taxon>
        <taxon>Ostreoidea</taxon>
        <taxon>Ostreidae</taxon>
        <taxon>Magallana</taxon>
    </lineage>
</organism>
<keyword evidence="1" id="KW-0812">Transmembrane</keyword>
<sequence length="133" mass="15344">MLTSTPKQPKTHKNGPFTKNTESFIVNKRAYLISAIVVIEVILTAIGIHFVKQRRMNFRNNGHEEVNKNTTNLYSSISRDSGNRNYEIMQLNDVSNDHNLQQTEHNECTYIEVIEHEYDYTYGDIAPVSVNIL</sequence>
<protein>
    <submittedName>
        <fullName evidence="2">Uncharacterized protein</fullName>
    </submittedName>
</protein>
<dbReference type="AlphaFoldDB" id="A0A8W8JTP8"/>
<keyword evidence="1" id="KW-0472">Membrane</keyword>
<evidence type="ECO:0000313" key="2">
    <source>
        <dbReference type="EnsemblMetazoa" id="G20906.1:cds"/>
    </source>
</evidence>
<feature type="transmembrane region" description="Helical" evidence="1">
    <location>
        <begin position="30"/>
        <end position="51"/>
    </location>
</feature>
<dbReference type="EnsemblMetazoa" id="G20906.1">
    <property type="protein sequence ID" value="G20906.1:cds"/>
    <property type="gene ID" value="G20906"/>
</dbReference>
<accession>A0A8W8JTP8</accession>
<evidence type="ECO:0000313" key="3">
    <source>
        <dbReference type="Proteomes" id="UP000005408"/>
    </source>
</evidence>